<keyword evidence="3" id="KW-0560">Oxidoreductase</keyword>
<dbReference type="SUPFAM" id="SSF50022">
    <property type="entry name" value="ISP domain"/>
    <property type="match status" value="1"/>
</dbReference>
<dbReference type="PROSITE" id="PS51296">
    <property type="entry name" value="RIESKE"/>
    <property type="match status" value="1"/>
</dbReference>
<dbReference type="InterPro" id="IPR017941">
    <property type="entry name" value="Rieske_2Fe-2S"/>
</dbReference>
<keyword evidence="8" id="KW-1185">Reference proteome</keyword>
<dbReference type="GO" id="GO:0051213">
    <property type="term" value="F:dioxygenase activity"/>
    <property type="evidence" value="ECO:0007669"/>
    <property type="project" value="UniProtKB-KW"/>
</dbReference>
<evidence type="ECO:0000256" key="5">
    <source>
        <dbReference type="ARBA" id="ARBA00023014"/>
    </source>
</evidence>
<keyword evidence="4" id="KW-0408">Iron</keyword>
<proteinExistence type="predicted"/>
<dbReference type="InterPro" id="IPR036922">
    <property type="entry name" value="Rieske_2Fe-2S_sf"/>
</dbReference>
<evidence type="ECO:0000256" key="2">
    <source>
        <dbReference type="ARBA" id="ARBA00022723"/>
    </source>
</evidence>
<dbReference type="GO" id="GO:0051537">
    <property type="term" value="F:2 iron, 2 sulfur cluster binding"/>
    <property type="evidence" value="ECO:0007669"/>
    <property type="project" value="UniProtKB-KW"/>
</dbReference>
<name>A0A839UZ87_9PROT</name>
<evidence type="ECO:0000259" key="6">
    <source>
        <dbReference type="PROSITE" id="PS51296"/>
    </source>
</evidence>
<keyword evidence="2" id="KW-0479">Metal-binding</keyword>
<comment type="caution">
    <text evidence="7">The sequence shown here is derived from an EMBL/GenBank/DDBJ whole genome shotgun (WGS) entry which is preliminary data.</text>
</comment>
<dbReference type="PROSITE" id="PS00570">
    <property type="entry name" value="RING_HYDROXYL_ALPHA"/>
    <property type="match status" value="1"/>
</dbReference>
<keyword evidence="1" id="KW-0001">2Fe-2S</keyword>
<gene>
    <name evidence="7" type="ORF">FHR90_003061</name>
</gene>
<keyword evidence="5" id="KW-0411">Iron-sulfur</keyword>
<dbReference type="PANTHER" id="PTHR21266">
    <property type="entry name" value="IRON-SULFUR DOMAIN CONTAINING PROTEIN"/>
    <property type="match status" value="1"/>
</dbReference>
<dbReference type="Pfam" id="PF00355">
    <property type="entry name" value="Rieske"/>
    <property type="match status" value="1"/>
</dbReference>
<protein>
    <submittedName>
        <fullName evidence="7">Phenylpropionate dioxygenase-like ring-hydroxylating dioxygenase large terminal subunit</fullName>
    </submittedName>
</protein>
<evidence type="ECO:0000256" key="3">
    <source>
        <dbReference type="ARBA" id="ARBA00023002"/>
    </source>
</evidence>
<feature type="domain" description="Rieske" evidence="6">
    <location>
        <begin position="6"/>
        <end position="110"/>
    </location>
</feature>
<sequence>MSGGVWTPIALSEDVAAGTAAPARLGGAEIVLWRDGDGLLQAWEDRCPHRGMRLSFGFVREGRLTCLYHGWQFDASARCRLIPAHPELKVPGTIRANPWHVRERAGLVWVADAADADALPTLPDDTPMRGLRSLAVRRPRAAVAAQTGIGAGGWIWRDGALIGLHGADDATSMLHLALPQSATAEARRRTMGEATALRDALEAA</sequence>
<dbReference type="Proteomes" id="UP000557688">
    <property type="component" value="Unassembled WGS sequence"/>
</dbReference>
<evidence type="ECO:0000256" key="4">
    <source>
        <dbReference type="ARBA" id="ARBA00023004"/>
    </source>
</evidence>
<dbReference type="Gene3D" id="2.102.10.10">
    <property type="entry name" value="Rieske [2Fe-2S] iron-sulphur domain"/>
    <property type="match status" value="1"/>
</dbReference>
<dbReference type="AlphaFoldDB" id="A0A839UZ87"/>
<evidence type="ECO:0000313" key="8">
    <source>
        <dbReference type="Proteomes" id="UP000557688"/>
    </source>
</evidence>
<dbReference type="GO" id="GO:0005506">
    <property type="term" value="F:iron ion binding"/>
    <property type="evidence" value="ECO:0007669"/>
    <property type="project" value="InterPro"/>
</dbReference>
<accession>A0A839UZ87</accession>
<dbReference type="InterPro" id="IPR050584">
    <property type="entry name" value="Cholesterol_7-desaturase"/>
</dbReference>
<evidence type="ECO:0000256" key="1">
    <source>
        <dbReference type="ARBA" id="ARBA00022714"/>
    </source>
</evidence>
<dbReference type="RefSeq" id="WP_221188291.1">
    <property type="nucleotide sequence ID" value="NZ_JACHXV010000021.1"/>
</dbReference>
<reference evidence="7 8" key="1">
    <citation type="submission" date="2020-08" db="EMBL/GenBank/DDBJ databases">
        <title>Genomic Encyclopedia of Type Strains, Phase III (KMG-III): the genomes of soil and plant-associated and newly described type strains.</title>
        <authorList>
            <person name="Whitman W."/>
        </authorList>
    </citation>
    <scope>NUCLEOTIDE SEQUENCE [LARGE SCALE GENOMIC DNA]</scope>
    <source>
        <strain evidence="7 8">CECT 8088</strain>
    </source>
</reference>
<organism evidence="7 8">
    <name type="scientific">Endobacter medicaginis</name>
    <dbReference type="NCBI Taxonomy" id="1181271"/>
    <lineage>
        <taxon>Bacteria</taxon>
        <taxon>Pseudomonadati</taxon>
        <taxon>Pseudomonadota</taxon>
        <taxon>Alphaproteobacteria</taxon>
        <taxon>Acetobacterales</taxon>
        <taxon>Acetobacteraceae</taxon>
        <taxon>Endobacter</taxon>
    </lineage>
</organism>
<keyword evidence="7" id="KW-0223">Dioxygenase</keyword>
<dbReference type="PANTHER" id="PTHR21266:SF60">
    <property type="entry name" value="3-KETOSTEROID-9-ALPHA-MONOOXYGENASE, OXYGENASE COMPONENT"/>
    <property type="match status" value="1"/>
</dbReference>
<dbReference type="InterPro" id="IPR015881">
    <property type="entry name" value="ARHD_Rieske_2Fe_2S"/>
</dbReference>
<dbReference type="EMBL" id="JACHXV010000021">
    <property type="protein sequence ID" value="MBB3175207.1"/>
    <property type="molecule type" value="Genomic_DNA"/>
</dbReference>
<evidence type="ECO:0000313" key="7">
    <source>
        <dbReference type="EMBL" id="MBB3175207.1"/>
    </source>
</evidence>